<dbReference type="InterPro" id="IPR050516">
    <property type="entry name" value="Olfactory_GPCR"/>
</dbReference>
<dbReference type="Gene3D" id="1.20.1070.10">
    <property type="entry name" value="Rhodopsin 7-helix transmembrane proteins"/>
    <property type="match status" value="2"/>
</dbReference>
<evidence type="ECO:0000256" key="6">
    <source>
        <dbReference type="ARBA" id="ARBA00022725"/>
    </source>
</evidence>
<sequence length="422" mass="46925">MSNQTIVTEFLLLGFSDIRELRILHFVIFLAAYLAALMGNLLIITVVTLNYELHSPMFFFLINLSIVDLGSISVTVPKSMSNSLLNTRSISYSGCVVQVFGLFCFLAANLSLLTLMAYDRYVAICKPLHYGIIMNRRACVQMAAGAWAAGVIYAAVHTGNTFSLPFCHSNTINQFFCEVPQLLKFSCSGTYRRELAALVFSAFLALGCFAFIIVSYVQIFTTVWRIPSEQGRQKAFSTCIPHLIVVSLFLSTAIIAYLKPISDSPSPLDLLAAVLYCVVPPLMNPVIYSMRNKEIQADLHRKMSNWTTVTEFLLRGFSDTRELQILHFVIFLAAYLAALVGNLLVITVVTTDHHLHSPMYYFLANLSILDLGSISVIVPKSMTKSLSNTRTISYAGCVSQVSLFFLFCAANLAFLTIMAYDR</sequence>
<evidence type="ECO:0000259" key="14">
    <source>
        <dbReference type="PROSITE" id="PS50262"/>
    </source>
</evidence>
<feature type="transmembrane region" description="Helical" evidence="13">
    <location>
        <begin position="270"/>
        <end position="288"/>
    </location>
</feature>
<dbReference type="Proteomes" id="UP000189705">
    <property type="component" value="Unplaced"/>
</dbReference>
<dbReference type="GO" id="GO:0005886">
    <property type="term" value="C:plasma membrane"/>
    <property type="evidence" value="ECO:0007669"/>
    <property type="project" value="UniProtKB-SubCell"/>
</dbReference>
<evidence type="ECO:0000256" key="2">
    <source>
        <dbReference type="ARBA" id="ARBA00004651"/>
    </source>
</evidence>
<dbReference type="CDD" id="cd15227">
    <property type="entry name" value="7tmA_OR14-like"/>
    <property type="match status" value="1"/>
</dbReference>
<dbReference type="InParanoid" id="A0A1U8DZT2"/>
<evidence type="ECO:0000313" key="15">
    <source>
        <dbReference type="Proteomes" id="UP000189705"/>
    </source>
</evidence>
<evidence type="ECO:0000256" key="9">
    <source>
        <dbReference type="ARBA" id="ARBA00023136"/>
    </source>
</evidence>
<dbReference type="PRINTS" id="PR00245">
    <property type="entry name" value="OLFACTORYR"/>
</dbReference>
<evidence type="ECO:0000256" key="10">
    <source>
        <dbReference type="ARBA" id="ARBA00023170"/>
    </source>
</evidence>
<dbReference type="PROSITE" id="PS00237">
    <property type="entry name" value="G_PROTEIN_RECEP_F1_1"/>
    <property type="match status" value="1"/>
</dbReference>
<comment type="similarity">
    <text evidence="12">Belongs to the G-protein coupled receptor 1 family.</text>
</comment>
<dbReference type="PROSITE" id="PS50262">
    <property type="entry name" value="G_PROTEIN_RECEP_F1_2"/>
    <property type="match status" value="2"/>
</dbReference>
<dbReference type="GO" id="GO:0004930">
    <property type="term" value="F:G protein-coupled receptor activity"/>
    <property type="evidence" value="ECO:0007669"/>
    <property type="project" value="UniProtKB-KW"/>
</dbReference>
<dbReference type="Pfam" id="PF13853">
    <property type="entry name" value="7tm_4"/>
    <property type="match status" value="1"/>
</dbReference>
<evidence type="ECO:0000256" key="8">
    <source>
        <dbReference type="ARBA" id="ARBA00023040"/>
    </source>
</evidence>
<comment type="subcellular location">
    <subcellularLocation>
        <location evidence="2">Cell membrane</location>
        <topology evidence="2">Multi-pass membrane protein</topology>
    </subcellularLocation>
</comment>
<feature type="transmembrane region" description="Helical" evidence="13">
    <location>
        <begin position="195"/>
        <end position="217"/>
    </location>
</feature>
<evidence type="ECO:0000256" key="3">
    <source>
        <dbReference type="ARBA" id="ARBA00022475"/>
    </source>
</evidence>
<comment type="function">
    <text evidence="1">Odorant receptor.</text>
</comment>
<feature type="transmembrane region" description="Helical" evidence="13">
    <location>
        <begin position="138"/>
        <end position="156"/>
    </location>
</feature>
<evidence type="ECO:0000256" key="1">
    <source>
        <dbReference type="ARBA" id="ARBA00002936"/>
    </source>
</evidence>
<dbReference type="SUPFAM" id="SSF81321">
    <property type="entry name" value="Family A G protein-coupled receptor-like"/>
    <property type="match status" value="2"/>
</dbReference>
<evidence type="ECO:0000313" key="16">
    <source>
        <dbReference type="RefSeq" id="XP_014383219.1"/>
    </source>
</evidence>
<feature type="domain" description="G-protein coupled receptors family 1 profile" evidence="14">
    <location>
        <begin position="39"/>
        <end position="288"/>
    </location>
</feature>
<dbReference type="GeneID" id="106723452"/>
<feature type="transmembrane region" description="Helical" evidence="13">
    <location>
        <begin position="96"/>
        <end position="118"/>
    </location>
</feature>
<dbReference type="Pfam" id="PF00001">
    <property type="entry name" value="7tm_1"/>
    <property type="match status" value="1"/>
</dbReference>
<keyword evidence="6" id="KW-0552">Olfaction</keyword>
<dbReference type="InterPro" id="IPR017452">
    <property type="entry name" value="GPCR_Rhodpsn_7TM"/>
</dbReference>
<dbReference type="PANTHER" id="PTHR26452">
    <property type="entry name" value="OLFACTORY RECEPTOR"/>
    <property type="match status" value="1"/>
</dbReference>
<protein>
    <submittedName>
        <fullName evidence="16">Olfactory receptor 14A16-like</fullName>
    </submittedName>
</protein>
<organism evidence="15 16">
    <name type="scientific">Alligator sinensis</name>
    <name type="common">Chinese alligator</name>
    <dbReference type="NCBI Taxonomy" id="38654"/>
    <lineage>
        <taxon>Eukaryota</taxon>
        <taxon>Metazoa</taxon>
        <taxon>Chordata</taxon>
        <taxon>Craniata</taxon>
        <taxon>Vertebrata</taxon>
        <taxon>Euteleostomi</taxon>
        <taxon>Archelosauria</taxon>
        <taxon>Archosauria</taxon>
        <taxon>Crocodylia</taxon>
        <taxon>Alligatoridae</taxon>
        <taxon>Alligatorinae</taxon>
        <taxon>Alligator</taxon>
    </lineage>
</organism>
<dbReference type="PRINTS" id="PR00237">
    <property type="entry name" value="GPCRRHODOPSN"/>
</dbReference>
<keyword evidence="3" id="KW-1003">Cell membrane</keyword>
<reference evidence="16" key="1">
    <citation type="submission" date="2025-08" db="UniProtKB">
        <authorList>
            <consortium name="RefSeq"/>
        </authorList>
    </citation>
    <scope>IDENTIFICATION</scope>
</reference>
<dbReference type="AlphaFoldDB" id="A0A1U8DZT2"/>
<evidence type="ECO:0000256" key="4">
    <source>
        <dbReference type="ARBA" id="ARBA00022606"/>
    </source>
</evidence>
<dbReference type="InterPro" id="IPR000725">
    <property type="entry name" value="Olfact_rcpt"/>
</dbReference>
<keyword evidence="15" id="KW-1185">Reference proteome</keyword>
<keyword evidence="10 12" id="KW-0675">Receptor</keyword>
<feature type="transmembrane region" description="Helical" evidence="13">
    <location>
        <begin position="58"/>
        <end position="76"/>
    </location>
</feature>
<gene>
    <name evidence="16" type="primary">LOC106723452</name>
</gene>
<keyword evidence="5 12" id="KW-0812">Transmembrane</keyword>
<keyword evidence="9 13" id="KW-0472">Membrane</keyword>
<dbReference type="InterPro" id="IPR000276">
    <property type="entry name" value="GPCR_Rhodpsn"/>
</dbReference>
<feature type="non-terminal residue" evidence="16">
    <location>
        <position position="422"/>
    </location>
</feature>
<keyword evidence="8 12" id="KW-0297">G-protein coupled receptor</keyword>
<proteinExistence type="inferred from homology"/>
<dbReference type="FunFam" id="1.20.1070.10:FF:000037">
    <property type="entry name" value="Olfactory receptor"/>
    <property type="match status" value="1"/>
</dbReference>
<feature type="transmembrane region" description="Helical" evidence="13">
    <location>
        <begin position="23"/>
        <end position="51"/>
    </location>
</feature>
<evidence type="ECO:0000256" key="7">
    <source>
        <dbReference type="ARBA" id="ARBA00022989"/>
    </source>
</evidence>
<feature type="transmembrane region" description="Helical" evidence="13">
    <location>
        <begin position="238"/>
        <end position="258"/>
    </location>
</feature>
<name>A0A1U8DZT2_ALLSI</name>
<feature type="domain" description="G-protein coupled receptors family 1 profile" evidence="14">
    <location>
        <begin position="341"/>
        <end position="422"/>
    </location>
</feature>
<evidence type="ECO:0000256" key="11">
    <source>
        <dbReference type="ARBA" id="ARBA00023224"/>
    </source>
</evidence>
<keyword evidence="7 13" id="KW-1133">Transmembrane helix</keyword>
<evidence type="ECO:0000256" key="5">
    <source>
        <dbReference type="ARBA" id="ARBA00022692"/>
    </source>
</evidence>
<evidence type="ECO:0000256" key="13">
    <source>
        <dbReference type="SAM" id="Phobius"/>
    </source>
</evidence>
<accession>A0A1U8DZT2</accession>
<dbReference type="RefSeq" id="XP_014383219.1">
    <property type="nucleotide sequence ID" value="XM_014527733.1"/>
</dbReference>
<dbReference type="GO" id="GO:0004984">
    <property type="term" value="F:olfactory receptor activity"/>
    <property type="evidence" value="ECO:0007669"/>
    <property type="project" value="InterPro"/>
</dbReference>
<feature type="transmembrane region" description="Helical" evidence="13">
    <location>
        <begin position="325"/>
        <end position="347"/>
    </location>
</feature>
<feature type="transmembrane region" description="Helical" evidence="13">
    <location>
        <begin position="391"/>
        <end position="420"/>
    </location>
</feature>
<feature type="transmembrane region" description="Helical" evidence="13">
    <location>
        <begin position="359"/>
        <end position="379"/>
    </location>
</feature>
<keyword evidence="4" id="KW-0716">Sensory transduction</keyword>
<dbReference type="KEGG" id="asn:106723452"/>
<evidence type="ECO:0000256" key="12">
    <source>
        <dbReference type="RuleBase" id="RU000688"/>
    </source>
</evidence>
<keyword evidence="11 12" id="KW-0807">Transducer</keyword>